<evidence type="ECO:0000256" key="2">
    <source>
        <dbReference type="ARBA" id="ARBA00023242"/>
    </source>
</evidence>
<name>A0ABP1FEU2_9CHLO</name>
<evidence type="ECO:0000259" key="5">
    <source>
        <dbReference type="PROSITE" id="PS50280"/>
    </source>
</evidence>
<evidence type="ECO:0000256" key="3">
    <source>
        <dbReference type="PROSITE-ProRule" id="PRU00358"/>
    </source>
</evidence>
<dbReference type="Proteomes" id="UP001497392">
    <property type="component" value="Unassembled WGS sequence"/>
</dbReference>
<dbReference type="InterPro" id="IPR001214">
    <property type="entry name" value="SET_dom"/>
</dbReference>
<reference evidence="7 8" key="1">
    <citation type="submission" date="2024-06" db="EMBL/GenBank/DDBJ databases">
        <authorList>
            <person name="Kraege A."/>
            <person name="Thomma B."/>
        </authorList>
    </citation>
    <scope>NUCLEOTIDE SEQUENCE [LARGE SCALE GENOMIC DNA]</scope>
</reference>
<gene>
    <name evidence="7" type="primary">g68</name>
    <name evidence="7" type="ORF">VP750_LOCUS54</name>
</gene>
<dbReference type="SUPFAM" id="SSF82199">
    <property type="entry name" value="SET domain"/>
    <property type="match status" value="1"/>
</dbReference>
<dbReference type="InterPro" id="IPR003105">
    <property type="entry name" value="SRA_YDG"/>
</dbReference>
<dbReference type="Pfam" id="PF00856">
    <property type="entry name" value="SET"/>
    <property type="match status" value="1"/>
</dbReference>
<evidence type="ECO:0000256" key="4">
    <source>
        <dbReference type="SAM" id="MobiDB-lite"/>
    </source>
</evidence>
<dbReference type="PROSITE" id="PS50280">
    <property type="entry name" value="SET"/>
    <property type="match status" value="1"/>
</dbReference>
<proteinExistence type="predicted"/>
<feature type="domain" description="YDG" evidence="6">
    <location>
        <begin position="476"/>
        <end position="626"/>
    </location>
</feature>
<feature type="compositionally biased region" description="Low complexity" evidence="4">
    <location>
        <begin position="207"/>
        <end position="228"/>
    </location>
</feature>
<feature type="compositionally biased region" description="Low complexity" evidence="4">
    <location>
        <begin position="176"/>
        <end position="197"/>
    </location>
</feature>
<dbReference type="EMBL" id="CAXHTA020000001">
    <property type="protein sequence ID" value="CAL5218395.1"/>
    <property type="molecule type" value="Genomic_DNA"/>
</dbReference>
<protein>
    <submittedName>
        <fullName evidence="7">G68 protein</fullName>
    </submittedName>
</protein>
<accession>A0ABP1FEU2</accession>
<evidence type="ECO:0000256" key="1">
    <source>
        <dbReference type="ARBA" id="ARBA00004286"/>
    </source>
</evidence>
<feature type="compositionally biased region" description="Polar residues" evidence="4">
    <location>
        <begin position="44"/>
        <end position="59"/>
    </location>
</feature>
<dbReference type="Gene3D" id="2.30.280.10">
    <property type="entry name" value="SRA-YDG"/>
    <property type="match status" value="1"/>
</dbReference>
<keyword evidence="2 3" id="KW-0539">Nucleus</keyword>
<feature type="compositionally biased region" description="Low complexity" evidence="4">
    <location>
        <begin position="157"/>
        <end position="169"/>
    </location>
</feature>
<dbReference type="SUPFAM" id="SSF88697">
    <property type="entry name" value="PUA domain-like"/>
    <property type="match status" value="1"/>
</dbReference>
<evidence type="ECO:0000313" key="8">
    <source>
        <dbReference type="Proteomes" id="UP001497392"/>
    </source>
</evidence>
<dbReference type="Gene3D" id="2.170.270.10">
    <property type="entry name" value="SET domain"/>
    <property type="match status" value="1"/>
</dbReference>
<evidence type="ECO:0000259" key="6">
    <source>
        <dbReference type="PROSITE" id="PS51015"/>
    </source>
</evidence>
<sequence length="960" mass="102810">MSSPRPKVALKKEASSGRAQQTQRAGAKPRENALRRRPLKGSTDGATSASGDAQANTAEPATPSCGPRTKKPKKVLLKEEPVLAADVGIPPALELPEERPLLPQDNASGGASSAPAHHHGATRAPMLKAKTRLRQAAMSEQAEGSGAARPAEISGLARPAAAAPAPRAKATNRLLQAAVSGQAEGSGAAGPAEAAPAPKRKARKRPLQAAVNDIAESSGAAGLAEGSGPVEPAEAAPTPKRKARKRPLQAAVNDVADSSGAAGPAEGSGLVEPAEAAPAPKGKARKRPLQAAVNDQAEGSGPVEPAEAAPAPKGKKQKVKVKELEEGLEAKASKPKKARAGTDLVETPMSAADFQAAVAALEEVKLKTEYVYAPGQEPYRKLGLKVYEQPQTSVDECKLVLATQDLYWKYYQEAWGYTVTEIIFIVVQAKITEQARYDAAGGRHPDGKAMSKRPDVKARTRMELEGRTCNALKRAGHVPGHQLNQRYFSRSEIAVLGLHFLPVAGIQTATKQDLPKGCPSFALAVVSSGCYEDDADAGEVMTLTGEGGNNLLGNKKQVANQHLQAGNLALVGNIQLGIPVRMIRKNKAKGSEIGSVYIFDGLYDVVKYWTDGGKSGFFVYQYELRRRPGQGELYSKALVFGGGAAPKNFTAESRKKEVRYLFSEDISNGKEAIPVVGVNDWDTDVVTIGTSDDSAQNLPLVHDVLGCPGLQRYITRDEVVPGIPAPAVLEVPEHFKRDPHKFIAQLNSGALPYQLAGDNTTGILARMPMAMVYECGPWTGCKDGINCPQAVTQRGCPWRMELFKTRGRGWGVRSWDTIPFGAYITSFRGLIRPHAAHEEDDTFVFNLDKRSDMTWDNQFLDEPDRQSRGKYSLDGTRIGNLGRYLNHSCNPNCYVQPVLSEHGDREMPSICFFAMRNIPPMEELAYDYGAGYIQTRLGGRCRCGDAICTFAGAPTPASSP</sequence>
<dbReference type="PANTHER" id="PTHR45660">
    <property type="entry name" value="HISTONE-LYSINE N-METHYLTRANSFERASE SETMAR"/>
    <property type="match status" value="1"/>
</dbReference>
<dbReference type="InterPro" id="IPR046341">
    <property type="entry name" value="SET_dom_sf"/>
</dbReference>
<dbReference type="Pfam" id="PF02182">
    <property type="entry name" value="SAD_SRA"/>
    <property type="match status" value="1"/>
</dbReference>
<organism evidence="7 8">
    <name type="scientific">Coccomyxa viridis</name>
    <dbReference type="NCBI Taxonomy" id="1274662"/>
    <lineage>
        <taxon>Eukaryota</taxon>
        <taxon>Viridiplantae</taxon>
        <taxon>Chlorophyta</taxon>
        <taxon>core chlorophytes</taxon>
        <taxon>Trebouxiophyceae</taxon>
        <taxon>Trebouxiophyceae incertae sedis</taxon>
        <taxon>Coccomyxaceae</taxon>
        <taxon>Coccomyxa</taxon>
    </lineage>
</organism>
<dbReference type="InterPro" id="IPR051357">
    <property type="entry name" value="H3K9_HMTase_SUVAR3-9"/>
</dbReference>
<feature type="domain" description="SET" evidence="5">
    <location>
        <begin position="798"/>
        <end position="929"/>
    </location>
</feature>
<comment type="subcellular location">
    <subcellularLocation>
        <location evidence="1">Chromosome</location>
    </subcellularLocation>
    <subcellularLocation>
        <location evidence="3">Nucleus</location>
    </subcellularLocation>
</comment>
<feature type="region of interest" description="Disordered" evidence="4">
    <location>
        <begin position="1"/>
        <end position="320"/>
    </location>
</feature>
<feature type="compositionally biased region" description="Low complexity" evidence="4">
    <location>
        <begin position="101"/>
        <end position="115"/>
    </location>
</feature>
<feature type="compositionally biased region" description="Low complexity" evidence="4">
    <location>
        <begin position="256"/>
        <end position="281"/>
    </location>
</feature>
<dbReference type="SMART" id="SM00466">
    <property type="entry name" value="SRA"/>
    <property type="match status" value="1"/>
</dbReference>
<evidence type="ECO:0000313" key="7">
    <source>
        <dbReference type="EMBL" id="CAL5218395.1"/>
    </source>
</evidence>
<keyword evidence="8" id="KW-1185">Reference proteome</keyword>
<dbReference type="InterPro" id="IPR015947">
    <property type="entry name" value="PUA-like_sf"/>
</dbReference>
<dbReference type="InterPro" id="IPR036987">
    <property type="entry name" value="SRA-YDG_sf"/>
</dbReference>
<feature type="compositionally biased region" description="Low complexity" evidence="4">
    <location>
        <begin position="297"/>
        <end position="312"/>
    </location>
</feature>
<comment type="caution">
    <text evidence="7">The sequence shown here is derived from an EMBL/GenBank/DDBJ whole genome shotgun (WGS) entry which is preliminary data.</text>
</comment>
<dbReference type="PANTHER" id="PTHR45660:SF13">
    <property type="entry name" value="HISTONE-LYSINE N-METHYLTRANSFERASE SETMAR"/>
    <property type="match status" value="1"/>
</dbReference>
<dbReference type="SMART" id="SM00317">
    <property type="entry name" value="SET"/>
    <property type="match status" value="1"/>
</dbReference>
<dbReference type="PROSITE" id="PS51015">
    <property type="entry name" value="YDG"/>
    <property type="match status" value="1"/>
</dbReference>